<dbReference type="SUPFAM" id="SSF47060">
    <property type="entry name" value="S15/NS1 RNA-binding domain"/>
    <property type="match status" value="1"/>
</dbReference>
<accession>A0A7J7P622</accession>
<keyword evidence="2 4" id="KW-0689">Ribosomal protein</keyword>
<dbReference type="EMBL" id="JACGCM010000223">
    <property type="protein sequence ID" value="KAF6174871.1"/>
    <property type="molecule type" value="Genomic_DNA"/>
</dbReference>
<organism evidence="5 6">
    <name type="scientific">Kingdonia uniflora</name>
    <dbReference type="NCBI Taxonomy" id="39325"/>
    <lineage>
        <taxon>Eukaryota</taxon>
        <taxon>Viridiplantae</taxon>
        <taxon>Streptophyta</taxon>
        <taxon>Embryophyta</taxon>
        <taxon>Tracheophyta</taxon>
        <taxon>Spermatophyta</taxon>
        <taxon>Magnoliopsida</taxon>
        <taxon>Ranunculales</taxon>
        <taxon>Circaeasteraceae</taxon>
        <taxon>Kingdonia</taxon>
    </lineage>
</organism>
<name>A0A7J7P622_9MAGN</name>
<evidence type="ECO:0000256" key="1">
    <source>
        <dbReference type="ARBA" id="ARBA00008434"/>
    </source>
</evidence>
<dbReference type="InterPro" id="IPR023029">
    <property type="entry name" value="Ribosomal_uS15_arc_euk"/>
</dbReference>
<reference evidence="5 6" key="1">
    <citation type="journal article" date="2020" name="IScience">
        <title>Genome Sequencing of the Endangered Kingdonia uniflora (Circaeasteraceae, Ranunculales) Reveals Potential Mechanisms of Evolutionary Specialization.</title>
        <authorList>
            <person name="Sun Y."/>
            <person name="Deng T."/>
            <person name="Zhang A."/>
            <person name="Moore M.J."/>
            <person name="Landis J.B."/>
            <person name="Lin N."/>
            <person name="Zhang H."/>
            <person name="Zhang X."/>
            <person name="Huang J."/>
            <person name="Zhang X."/>
            <person name="Sun H."/>
            <person name="Wang H."/>
        </authorList>
    </citation>
    <scope>NUCLEOTIDE SEQUENCE [LARGE SCALE GENOMIC DNA]</scope>
    <source>
        <strain evidence="5">TB1705</strain>
        <tissue evidence="5">Leaf</tissue>
    </source>
</reference>
<dbReference type="GO" id="GO:0070181">
    <property type="term" value="F:small ribosomal subunit rRNA binding"/>
    <property type="evidence" value="ECO:0007669"/>
    <property type="project" value="TreeGrafter"/>
</dbReference>
<gene>
    <name evidence="5" type="ORF">GIB67_026359</name>
</gene>
<dbReference type="Proteomes" id="UP000541444">
    <property type="component" value="Unassembled WGS sequence"/>
</dbReference>
<dbReference type="Pfam" id="PF00312">
    <property type="entry name" value="Ribosomal_S15"/>
    <property type="match status" value="1"/>
</dbReference>
<keyword evidence="3 4" id="KW-0687">Ribonucleoprotein</keyword>
<evidence type="ECO:0000256" key="4">
    <source>
        <dbReference type="RuleBase" id="RU003919"/>
    </source>
</evidence>
<dbReference type="GO" id="GO:0006412">
    <property type="term" value="P:translation"/>
    <property type="evidence" value="ECO:0007669"/>
    <property type="project" value="InterPro"/>
</dbReference>
<protein>
    <submittedName>
        <fullName evidence="5">Uncharacterized protein</fullName>
    </submittedName>
</protein>
<dbReference type="GO" id="GO:0022627">
    <property type="term" value="C:cytosolic small ribosomal subunit"/>
    <property type="evidence" value="ECO:0007669"/>
    <property type="project" value="TreeGrafter"/>
</dbReference>
<evidence type="ECO:0000313" key="6">
    <source>
        <dbReference type="Proteomes" id="UP000541444"/>
    </source>
</evidence>
<proteinExistence type="inferred from homology"/>
<dbReference type="GO" id="GO:0005730">
    <property type="term" value="C:nucleolus"/>
    <property type="evidence" value="ECO:0007669"/>
    <property type="project" value="TreeGrafter"/>
</dbReference>
<evidence type="ECO:0000313" key="5">
    <source>
        <dbReference type="EMBL" id="KAF6174871.1"/>
    </source>
</evidence>
<dbReference type="PANTHER" id="PTHR11885">
    <property type="entry name" value="RIBOSOMAL PROTEIN S15P/S13E"/>
    <property type="match status" value="1"/>
</dbReference>
<dbReference type="CDD" id="cd00353">
    <property type="entry name" value="Ribosomal_S15p_S13e"/>
    <property type="match status" value="1"/>
</dbReference>
<dbReference type="InterPro" id="IPR000589">
    <property type="entry name" value="Ribosomal_uS15"/>
</dbReference>
<dbReference type="AlphaFoldDB" id="A0A7J7P622"/>
<evidence type="ECO:0000256" key="2">
    <source>
        <dbReference type="ARBA" id="ARBA00022980"/>
    </source>
</evidence>
<sequence length="169" mass="20223">MESEEAIIKVEKEEETIKCEVKDGCNPEVKKPSDGVRVHGTRRSYNVRTQNRARLRLLLDKLMKNHSWKETCGVLSVLLKGTRMEEYRVKNRDKYWIKVGDKIETVRFFHCYKRGVDHPMVFGNAGKHLERNKTDKDSKFRLILVESRIHRLDRYYKRTKKLPPTWKYL</sequence>
<evidence type="ECO:0000256" key="3">
    <source>
        <dbReference type="ARBA" id="ARBA00023274"/>
    </source>
</evidence>
<dbReference type="PANTHER" id="PTHR11885:SF6">
    <property type="entry name" value="SMALL RIBOSOMAL SUBUNIT PROTEIN US15"/>
    <property type="match status" value="1"/>
</dbReference>
<dbReference type="InterPro" id="IPR009068">
    <property type="entry name" value="uS15_NS1_RNA-bd_sf"/>
</dbReference>
<keyword evidence="6" id="KW-1185">Reference proteome</keyword>
<dbReference type="GO" id="GO:0003735">
    <property type="term" value="F:structural constituent of ribosome"/>
    <property type="evidence" value="ECO:0007669"/>
    <property type="project" value="InterPro"/>
</dbReference>
<comment type="caution">
    <text evidence="5">The sequence shown here is derived from an EMBL/GenBank/DDBJ whole genome shotgun (WGS) entry which is preliminary data.</text>
</comment>
<dbReference type="Gene3D" id="1.10.287.10">
    <property type="entry name" value="S15/NS1, RNA-binding"/>
    <property type="match status" value="1"/>
</dbReference>
<comment type="similarity">
    <text evidence="1 4">Belongs to the universal ribosomal protein uS15 family.</text>
</comment>